<protein>
    <recommendedName>
        <fullName evidence="6">Dipeptide epimerase</fullName>
        <ecNumber evidence="6">5.1.1.-</ecNumber>
    </recommendedName>
</protein>
<comment type="cofactor">
    <cofactor evidence="6">
        <name>Mg(2+)</name>
        <dbReference type="ChEBI" id="CHEBI:18420"/>
    </cofactor>
    <text evidence="6">Binds 1 Mg(2+) ion per subunit.</text>
</comment>
<evidence type="ECO:0000259" key="7">
    <source>
        <dbReference type="SMART" id="SM00922"/>
    </source>
</evidence>
<keyword evidence="5 6" id="KW-0413">Isomerase</keyword>
<dbReference type="SMART" id="SM00922">
    <property type="entry name" value="MR_MLE"/>
    <property type="match status" value="1"/>
</dbReference>
<evidence type="ECO:0000256" key="3">
    <source>
        <dbReference type="ARBA" id="ARBA00022723"/>
    </source>
</evidence>
<feature type="domain" description="Mandelate racemase/muconate lactonizing enzyme C-terminal" evidence="7">
    <location>
        <begin position="137"/>
        <end position="233"/>
    </location>
</feature>
<keyword evidence="4 6" id="KW-0460">Magnesium</keyword>
<dbReference type="SFLD" id="SFLDS00001">
    <property type="entry name" value="Enolase"/>
    <property type="match status" value="1"/>
</dbReference>
<accession>A0ABV3G406</accession>
<dbReference type="RefSeq" id="WP_357789462.1">
    <property type="nucleotide sequence ID" value="NZ_JBFAKC010000021.1"/>
</dbReference>
<dbReference type="InterPro" id="IPR036849">
    <property type="entry name" value="Enolase-like_C_sf"/>
</dbReference>
<dbReference type="Proteomes" id="UP001551695">
    <property type="component" value="Unassembled WGS sequence"/>
</dbReference>
<dbReference type="CDD" id="cd03319">
    <property type="entry name" value="L-Ala-DL-Glu_epimerase"/>
    <property type="match status" value="1"/>
</dbReference>
<dbReference type="Pfam" id="PF13378">
    <property type="entry name" value="MR_MLE_C"/>
    <property type="match status" value="1"/>
</dbReference>
<reference evidence="8 9" key="1">
    <citation type="submission" date="2024-06" db="EMBL/GenBank/DDBJ databases">
        <title>The Natural Products Discovery Center: Release of the First 8490 Sequenced Strains for Exploring Actinobacteria Biosynthetic Diversity.</title>
        <authorList>
            <person name="Kalkreuter E."/>
            <person name="Kautsar S.A."/>
            <person name="Yang D."/>
            <person name="Bader C.D."/>
            <person name="Teijaro C.N."/>
            <person name="Fluegel L."/>
            <person name="Davis C.M."/>
            <person name="Simpson J.R."/>
            <person name="Lauterbach L."/>
            <person name="Steele A.D."/>
            <person name="Gui C."/>
            <person name="Meng S."/>
            <person name="Li G."/>
            <person name="Viehrig K."/>
            <person name="Ye F."/>
            <person name="Su P."/>
            <person name="Kiefer A.F."/>
            <person name="Nichols A."/>
            <person name="Cepeda A.J."/>
            <person name="Yan W."/>
            <person name="Fan B."/>
            <person name="Jiang Y."/>
            <person name="Adhikari A."/>
            <person name="Zheng C.-J."/>
            <person name="Schuster L."/>
            <person name="Cowan T.M."/>
            <person name="Smanski M.J."/>
            <person name="Chevrette M.G."/>
            <person name="De Carvalho L.P.S."/>
            <person name="Shen B."/>
        </authorList>
    </citation>
    <scope>NUCLEOTIDE SEQUENCE [LARGE SCALE GENOMIC DNA]</scope>
    <source>
        <strain evidence="8 9">NPDC050403</strain>
    </source>
</reference>
<dbReference type="PANTHER" id="PTHR48073:SF2">
    <property type="entry name" value="O-SUCCINYLBENZOATE SYNTHASE"/>
    <property type="match status" value="1"/>
</dbReference>
<evidence type="ECO:0000256" key="5">
    <source>
        <dbReference type="ARBA" id="ARBA00023235"/>
    </source>
</evidence>
<sequence length="347" mass="36328">MRLEWTTTRIELTEPLRISRATMAERDAVCVTLSHDGVSGRGEVVTSPRLGITGATIGRALADTAEWVARASEPEALRAALPVLRRRLADALPIAAAVDIAVHDHLAIRDGQPLCSYLGMPPWDSVPTAYTLGIGPPLATARSAARLITAGFSVLKLKLGERDPAADIARVRAVRAAAPTSTLILDPNGAWDTGTAVRILTELADLEIAAVEQPVPAGRLEQLDAVARAVPMPVIADEDAGSVEQLAALPPTVAGINIKLAECGGLDAAALMIDWARRSGVDVMLGCQVSTSLGIAPAAHLSGAARWVDLDGHLLIAADPWCGLGDFDGRLRRPAGPGLGIRRREAA</sequence>
<organism evidence="8 9">
    <name type="scientific">Nocardia aurea</name>
    <dbReference type="NCBI Taxonomy" id="2144174"/>
    <lineage>
        <taxon>Bacteria</taxon>
        <taxon>Bacillati</taxon>
        <taxon>Actinomycetota</taxon>
        <taxon>Actinomycetes</taxon>
        <taxon>Mycobacteriales</taxon>
        <taxon>Nocardiaceae</taxon>
        <taxon>Nocardia</taxon>
    </lineage>
</organism>
<dbReference type="SUPFAM" id="SSF51604">
    <property type="entry name" value="Enolase C-terminal domain-like"/>
    <property type="match status" value="1"/>
</dbReference>
<comment type="similarity">
    <text evidence="1 6">Belongs to the mandelate racemase/muconate lactonizing enzyme family.</text>
</comment>
<gene>
    <name evidence="8" type="ORF">AB0I48_33200</name>
</gene>
<dbReference type="Gene3D" id="3.20.20.120">
    <property type="entry name" value="Enolase-like C-terminal domain"/>
    <property type="match status" value="1"/>
</dbReference>
<dbReference type="EMBL" id="JBFAKC010000021">
    <property type="protein sequence ID" value="MEV0712424.1"/>
    <property type="molecule type" value="Genomic_DNA"/>
</dbReference>
<evidence type="ECO:0000313" key="9">
    <source>
        <dbReference type="Proteomes" id="UP001551695"/>
    </source>
</evidence>
<dbReference type="InterPro" id="IPR029017">
    <property type="entry name" value="Enolase-like_N"/>
</dbReference>
<proteinExistence type="inferred from homology"/>
<evidence type="ECO:0000313" key="8">
    <source>
        <dbReference type="EMBL" id="MEV0712424.1"/>
    </source>
</evidence>
<keyword evidence="3 6" id="KW-0479">Metal-binding</keyword>
<evidence type="ECO:0000256" key="6">
    <source>
        <dbReference type="RuleBase" id="RU366006"/>
    </source>
</evidence>
<keyword evidence="2" id="KW-0474">Menaquinone biosynthesis</keyword>
<evidence type="ECO:0000256" key="1">
    <source>
        <dbReference type="ARBA" id="ARBA00008031"/>
    </source>
</evidence>
<keyword evidence="9" id="KW-1185">Reference proteome</keyword>
<dbReference type="InterPro" id="IPR018110">
    <property type="entry name" value="Mandel_Rmase/mucon_lact_enz_CS"/>
</dbReference>
<evidence type="ECO:0000256" key="4">
    <source>
        <dbReference type="ARBA" id="ARBA00022842"/>
    </source>
</evidence>
<comment type="caution">
    <text evidence="8">The sequence shown here is derived from an EMBL/GenBank/DDBJ whole genome shotgun (WGS) entry which is preliminary data.</text>
</comment>
<dbReference type="Pfam" id="PF02746">
    <property type="entry name" value="MR_MLE_N"/>
    <property type="match status" value="1"/>
</dbReference>
<dbReference type="Gene3D" id="3.30.390.10">
    <property type="entry name" value="Enolase-like, N-terminal domain"/>
    <property type="match status" value="1"/>
</dbReference>
<dbReference type="SFLD" id="SFLDG00180">
    <property type="entry name" value="muconate_cycloisomerase"/>
    <property type="match status" value="1"/>
</dbReference>
<dbReference type="InterPro" id="IPR013341">
    <property type="entry name" value="Mandelate_racemase_N_dom"/>
</dbReference>
<name>A0ABV3G406_9NOCA</name>
<dbReference type="PROSITE" id="PS00909">
    <property type="entry name" value="MR_MLE_2"/>
    <property type="match status" value="1"/>
</dbReference>
<evidence type="ECO:0000256" key="2">
    <source>
        <dbReference type="ARBA" id="ARBA00022428"/>
    </source>
</evidence>
<dbReference type="InterPro" id="IPR013342">
    <property type="entry name" value="Mandelate_racemase_C"/>
</dbReference>
<dbReference type="InterPro" id="IPR034603">
    <property type="entry name" value="Dipeptide_epimerase"/>
</dbReference>
<dbReference type="SUPFAM" id="SSF54826">
    <property type="entry name" value="Enolase N-terminal domain-like"/>
    <property type="match status" value="1"/>
</dbReference>
<dbReference type="InterPro" id="IPR029065">
    <property type="entry name" value="Enolase_C-like"/>
</dbReference>
<dbReference type="PANTHER" id="PTHR48073">
    <property type="entry name" value="O-SUCCINYLBENZOATE SYNTHASE-RELATED"/>
    <property type="match status" value="1"/>
</dbReference>
<dbReference type="EC" id="5.1.1.-" evidence="6"/>